<reference key="1">
    <citation type="submission" date="2007-01" db="EMBL/GenBank/DDBJ databases">
        <title>The Genome Sequence of Puccinia graminis f. sp. tritici Strain CRL 75-36-700-3.</title>
        <authorList>
            <consortium name="The Broad Institute Genome Sequencing Platform"/>
            <person name="Birren B."/>
            <person name="Lander E."/>
            <person name="Galagan J."/>
            <person name="Nusbaum C."/>
            <person name="Devon K."/>
            <person name="Cuomo C."/>
            <person name="Jaffe D."/>
            <person name="Butler J."/>
            <person name="Alvarez P."/>
            <person name="Gnerre S."/>
            <person name="Grabherr M."/>
            <person name="Mauceli E."/>
            <person name="Brockman W."/>
            <person name="Young S."/>
            <person name="LaButti K."/>
            <person name="Sykes S."/>
            <person name="DeCaprio D."/>
            <person name="Crawford M."/>
            <person name="Koehrsen M."/>
            <person name="Engels R."/>
            <person name="Montgomery P."/>
            <person name="Pearson M."/>
            <person name="Howarth C."/>
            <person name="Larson L."/>
            <person name="White J."/>
            <person name="Zeng Q."/>
            <person name="Kodira C."/>
            <person name="Yandava C."/>
            <person name="Alvarado L."/>
            <person name="O'Leary S."/>
            <person name="Szabo L."/>
            <person name="Dean R."/>
            <person name="Schein J."/>
        </authorList>
    </citation>
    <scope>NUCLEOTIDE SEQUENCE</scope>
    <source>
        <strain>CRL 75-36-700-3</strain>
    </source>
</reference>
<feature type="region of interest" description="Disordered" evidence="1">
    <location>
        <begin position="40"/>
        <end position="102"/>
    </location>
</feature>
<evidence type="ECO:0000313" key="2">
    <source>
        <dbReference type="EMBL" id="EFP77490.1"/>
    </source>
</evidence>
<dbReference type="GeneID" id="10538528"/>
<dbReference type="EMBL" id="DS178268">
    <property type="protein sequence ID" value="EFP77490.1"/>
    <property type="molecule type" value="Genomic_DNA"/>
</dbReference>
<accession>E3JZL5</accession>
<feature type="compositionally biased region" description="Basic and acidic residues" evidence="1">
    <location>
        <begin position="44"/>
        <end position="61"/>
    </location>
</feature>
<organism evidence="2 3">
    <name type="scientific">Puccinia graminis f. sp. tritici (strain CRL 75-36-700-3 / race SCCL)</name>
    <name type="common">Black stem rust fungus</name>
    <dbReference type="NCBI Taxonomy" id="418459"/>
    <lineage>
        <taxon>Eukaryota</taxon>
        <taxon>Fungi</taxon>
        <taxon>Dikarya</taxon>
        <taxon>Basidiomycota</taxon>
        <taxon>Pucciniomycotina</taxon>
        <taxon>Pucciniomycetes</taxon>
        <taxon>Pucciniales</taxon>
        <taxon>Pucciniaceae</taxon>
        <taxon>Puccinia</taxon>
    </lineage>
</organism>
<evidence type="ECO:0000256" key="1">
    <source>
        <dbReference type="SAM" id="MobiDB-lite"/>
    </source>
</evidence>
<feature type="compositionally biased region" description="Polar residues" evidence="1">
    <location>
        <begin position="67"/>
        <end position="77"/>
    </location>
</feature>
<dbReference type="AlphaFoldDB" id="E3JZL5"/>
<dbReference type="HOGENOM" id="CLU_1759728_0_0_1"/>
<keyword evidence="3" id="KW-1185">Reference proteome</keyword>
<dbReference type="KEGG" id="pgr:PGTG_03446"/>
<proteinExistence type="predicted"/>
<dbReference type="VEuPathDB" id="FungiDB:PGTG_03446"/>
<name>E3JZL5_PUCGT</name>
<gene>
    <name evidence="2" type="ORF">PGTG_03446</name>
</gene>
<sequence>MEPFNWRLEGKAMDCNLQFLTPIKGFHFFCQGAVFTSTQENQTETERQPCHHTSTQEHQSDAEENADQNPKNKFGTTNKEDKPLSASTTSTPHKYRRYPPGPPAAKVLILWDRGGNIAHKCKPSDQLPEGLGQQLILQQAIGSTTGGT</sequence>
<dbReference type="InParanoid" id="E3JZL5"/>
<dbReference type="Proteomes" id="UP000008783">
    <property type="component" value="Unassembled WGS sequence"/>
</dbReference>
<dbReference type="RefSeq" id="XP_003321909.1">
    <property type="nucleotide sequence ID" value="XM_003321861.1"/>
</dbReference>
<reference evidence="3" key="2">
    <citation type="journal article" date="2011" name="Proc. Natl. Acad. Sci. U.S.A.">
        <title>Obligate biotrophy features unraveled by the genomic analysis of rust fungi.</title>
        <authorList>
            <person name="Duplessis S."/>
            <person name="Cuomo C.A."/>
            <person name="Lin Y.-C."/>
            <person name="Aerts A."/>
            <person name="Tisserant E."/>
            <person name="Veneault-Fourrey C."/>
            <person name="Joly D.L."/>
            <person name="Hacquard S."/>
            <person name="Amselem J."/>
            <person name="Cantarel B.L."/>
            <person name="Chiu R."/>
            <person name="Coutinho P.M."/>
            <person name="Feau N."/>
            <person name="Field M."/>
            <person name="Frey P."/>
            <person name="Gelhaye E."/>
            <person name="Goldberg J."/>
            <person name="Grabherr M.G."/>
            <person name="Kodira C.D."/>
            <person name="Kohler A."/>
            <person name="Kuees U."/>
            <person name="Lindquist E.A."/>
            <person name="Lucas S.M."/>
            <person name="Mago R."/>
            <person name="Mauceli E."/>
            <person name="Morin E."/>
            <person name="Murat C."/>
            <person name="Pangilinan J.L."/>
            <person name="Park R."/>
            <person name="Pearson M."/>
            <person name="Quesneville H."/>
            <person name="Rouhier N."/>
            <person name="Sakthikumar S."/>
            <person name="Salamov A.A."/>
            <person name="Schmutz J."/>
            <person name="Selles B."/>
            <person name="Shapiro H."/>
            <person name="Tanguay P."/>
            <person name="Tuskan G.A."/>
            <person name="Henrissat B."/>
            <person name="Van de Peer Y."/>
            <person name="Rouze P."/>
            <person name="Ellis J.G."/>
            <person name="Dodds P.N."/>
            <person name="Schein J.E."/>
            <person name="Zhong S."/>
            <person name="Hamelin R.C."/>
            <person name="Grigoriev I.V."/>
            <person name="Szabo L.J."/>
            <person name="Martin F."/>
        </authorList>
    </citation>
    <scope>NUCLEOTIDE SEQUENCE [LARGE SCALE GENOMIC DNA]</scope>
    <source>
        <strain evidence="3">CRL 75-36-700-3 / race SCCL</strain>
    </source>
</reference>
<protein>
    <submittedName>
        <fullName evidence="2">Uncharacterized protein</fullName>
    </submittedName>
</protein>
<evidence type="ECO:0000313" key="3">
    <source>
        <dbReference type="Proteomes" id="UP000008783"/>
    </source>
</evidence>